<proteinExistence type="predicted"/>
<dbReference type="EMBL" id="CACVAY010000016">
    <property type="protein sequence ID" value="CAA6803729.1"/>
    <property type="molecule type" value="Genomic_DNA"/>
</dbReference>
<keyword evidence="3" id="KW-0804">Transcription</keyword>
<evidence type="ECO:0000259" key="5">
    <source>
        <dbReference type="PROSITE" id="PS50977"/>
    </source>
</evidence>
<dbReference type="PROSITE" id="PS50977">
    <property type="entry name" value="HTH_TETR_2"/>
    <property type="match status" value="1"/>
</dbReference>
<keyword evidence="2 4" id="KW-0238">DNA-binding</keyword>
<sequence length="211" mass="24167">MSPRIVSTEEKEQKRKDILDTAARLWEKHPETIVNMSELAKATGIAKGSLYLHFRSKEDIFLSLHERHVHQFFNELMQKSTKSDAMTTDDVVFLVHDYIAKSPSFLPLATLAHGMLERQVPLDMGIEFKERISGHLQETVDALQKHFPALTIMLMTQSYALMLGLWQLLRPTALNDLVRERELFCAEDYFVLLENGLHALWSSAASLENLS</sequence>
<dbReference type="AlphaFoldDB" id="A0A6S6SFW7"/>
<dbReference type="InterPro" id="IPR041483">
    <property type="entry name" value="TetR_C_34"/>
</dbReference>
<dbReference type="Pfam" id="PF17929">
    <property type="entry name" value="TetR_C_34"/>
    <property type="match status" value="1"/>
</dbReference>
<protein>
    <submittedName>
        <fullName evidence="6">Transcriptional regulator, TetR family</fullName>
    </submittedName>
</protein>
<evidence type="ECO:0000256" key="3">
    <source>
        <dbReference type="ARBA" id="ARBA00023163"/>
    </source>
</evidence>
<accession>A0A6S6SFW7</accession>
<organism evidence="6">
    <name type="scientific">uncultured Thiotrichaceae bacterium</name>
    <dbReference type="NCBI Taxonomy" id="298394"/>
    <lineage>
        <taxon>Bacteria</taxon>
        <taxon>Pseudomonadati</taxon>
        <taxon>Pseudomonadota</taxon>
        <taxon>Gammaproteobacteria</taxon>
        <taxon>Thiotrichales</taxon>
        <taxon>Thiotrichaceae</taxon>
        <taxon>environmental samples</taxon>
    </lineage>
</organism>
<feature type="DNA-binding region" description="H-T-H motif" evidence="4">
    <location>
        <begin position="35"/>
        <end position="54"/>
    </location>
</feature>
<reference evidence="6" key="1">
    <citation type="submission" date="2020-01" db="EMBL/GenBank/DDBJ databases">
        <authorList>
            <person name="Meier V. D."/>
            <person name="Meier V D."/>
        </authorList>
    </citation>
    <scope>NUCLEOTIDE SEQUENCE</scope>
    <source>
        <strain evidence="6">HLG_WM_MAG_07</strain>
    </source>
</reference>
<gene>
    <name evidence="6" type="ORF">HELGO_WM30605</name>
</gene>
<name>A0A6S6SFW7_9GAMM</name>
<dbReference type="Gene3D" id="1.10.357.10">
    <property type="entry name" value="Tetracycline Repressor, domain 2"/>
    <property type="match status" value="1"/>
</dbReference>
<dbReference type="SUPFAM" id="SSF46689">
    <property type="entry name" value="Homeodomain-like"/>
    <property type="match status" value="1"/>
</dbReference>
<feature type="domain" description="HTH tetR-type" evidence="5">
    <location>
        <begin position="12"/>
        <end position="72"/>
    </location>
</feature>
<dbReference type="PANTHER" id="PTHR47506:SF6">
    <property type="entry name" value="HTH-TYPE TRANSCRIPTIONAL REPRESSOR NEMR"/>
    <property type="match status" value="1"/>
</dbReference>
<dbReference type="PANTHER" id="PTHR47506">
    <property type="entry name" value="TRANSCRIPTIONAL REGULATORY PROTEIN"/>
    <property type="match status" value="1"/>
</dbReference>
<keyword evidence="1" id="KW-0805">Transcription regulation</keyword>
<dbReference type="InterPro" id="IPR001647">
    <property type="entry name" value="HTH_TetR"/>
</dbReference>
<dbReference type="GO" id="GO:0003677">
    <property type="term" value="F:DNA binding"/>
    <property type="evidence" value="ECO:0007669"/>
    <property type="project" value="UniProtKB-UniRule"/>
</dbReference>
<evidence type="ECO:0000256" key="1">
    <source>
        <dbReference type="ARBA" id="ARBA00023015"/>
    </source>
</evidence>
<dbReference type="PRINTS" id="PR00455">
    <property type="entry name" value="HTHTETR"/>
</dbReference>
<evidence type="ECO:0000256" key="4">
    <source>
        <dbReference type="PROSITE-ProRule" id="PRU00335"/>
    </source>
</evidence>
<evidence type="ECO:0000256" key="2">
    <source>
        <dbReference type="ARBA" id="ARBA00023125"/>
    </source>
</evidence>
<dbReference type="InterPro" id="IPR009057">
    <property type="entry name" value="Homeodomain-like_sf"/>
</dbReference>
<evidence type="ECO:0000313" key="6">
    <source>
        <dbReference type="EMBL" id="CAA6803729.1"/>
    </source>
</evidence>
<dbReference type="Pfam" id="PF00440">
    <property type="entry name" value="TetR_N"/>
    <property type="match status" value="1"/>
</dbReference>